<keyword evidence="3" id="KW-1185">Reference proteome</keyword>
<dbReference type="PANTHER" id="PTHR42720:SF1">
    <property type="entry name" value="GLYCEROL 3-PHOSPHATE OXIDASE"/>
    <property type="match status" value="1"/>
</dbReference>
<dbReference type="SUPFAM" id="SSF51905">
    <property type="entry name" value="FAD/NAD(P)-binding domain"/>
    <property type="match status" value="1"/>
</dbReference>
<dbReference type="InterPro" id="IPR036188">
    <property type="entry name" value="FAD/NAD-bd_sf"/>
</dbReference>
<name>A0A1V9YKV0_ACHHY</name>
<dbReference type="AlphaFoldDB" id="A0A1V9YKV0"/>
<dbReference type="Gene3D" id="3.50.50.60">
    <property type="entry name" value="FAD/NAD(P)-binding domain"/>
    <property type="match status" value="1"/>
</dbReference>
<dbReference type="Pfam" id="PF01266">
    <property type="entry name" value="DAO"/>
    <property type="match status" value="1"/>
</dbReference>
<dbReference type="STRING" id="1202772.A0A1V9YKV0"/>
<evidence type="ECO:0000259" key="1">
    <source>
        <dbReference type="Pfam" id="PF01266"/>
    </source>
</evidence>
<dbReference type="InterPro" id="IPR052745">
    <property type="entry name" value="G3P_Oxidase/Oxidoreductase"/>
</dbReference>
<dbReference type="PANTHER" id="PTHR42720">
    <property type="entry name" value="GLYCEROL-3-PHOSPHATE DEHYDROGENASE"/>
    <property type="match status" value="1"/>
</dbReference>
<gene>
    <name evidence="2" type="ORF">ACHHYP_10650</name>
</gene>
<dbReference type="OrthoDB" id="498204at2759"/>
<dbReference type="Gene3D" id="3.30.9.10">
    <property type="entry name" value="D-Amino Acid Oxidase, subunit A, domain 2"/>
    <property type="match status" value="1"/>
</dbReference>
<reference evidence="2 3" key="1">
    <citation type="journal article" date="2014" name="Genome Biol. Evol.">
        <title>The secreted proteins of Achlya hypogyna and Thraustotheca clavata identify the ancestral oomycete secretome and reveal gene acquisitions by horizontal gene transfer.</title>
        <authorList>
            <person name="Misner I."/>
            <person name="Blouin N."/>
            <person name="Leonard G."/>
            <person name="Richards T.A."/>
            <person name="Lane C.E."/>
        </authorList>
    </citation>
    <scope>NUCLEOTIDE SEQUENCE [LARGE SCALE GENOMIC DNA]</scope>
    <source>
        <strain evidence="2 3">ATCC 48635</strain>
    </source>
</reference>
<protein>
    <submittedName>
        <fullName evidence="2">FAD-dependent oxidoreductase</fullName>
    </submittedName>
</protein>
<feature type="domain" description="FAD dependent oxidoreductase" evidence="1">
    <location>
        <begin position="7"/>
        <end position="359"/>
    </location>
</feature>
<evidence type="ECO:0000313" key="3">
    <source>
        <dbReference type="Proteomes" id="UP000243579"/>
    </source>
</evidence>
<evidence type="ECO:0000313" key="2">
    <source>
        <dbReference type="EMBL" id="OQR86342.1"/>
    </source>
</evidence>
<dbReference type="Proteomes" id="UP000243579">
    <property type="component" value="Unassembled WGS sequence"/>
</dbReference>
<dbReference type="EMBL" id="JNBR01001513">
    <property type="protein sequence ID" value="OQR86342.1"/>
    <property type="molecule type" value="Genomic_DNA"/>
</dbReference>
<dbReference type="InterPro" id="IPR006076">
    <property type="entry name" value="FAD-dep_OxRdtase"/>
</dbReference>
<organism evidence="2 3">
    <name type="scientific">Achlya hypogyna</name>
    <name type="common">Oomycete</name>
    <name type="synonym">Protoachlya hypogyna</name>
    <dbReference type="NCBI Taxonomy" id="1202772"/>
    <lineage>
        <taxon>Eukaryota</taxon>
        <taxon>Sar</taxon>
        <taxon>Stramenopiles</taxon>
        <taxon>Oomycota</taxon>
        <taxon>Saprolegniomycetes</taxon>
        <taxon>Saprolegniales</taxon>
        <taxon>Achlyaceae</taxon>
        <taxon>Achlya</taxon>
    </lineage>
</organism>
<accession>A0A1V9YKV0</accession>
<dbReference type="SUPFAM" id="SSF54373">
    <property type="entry name" value="FAD-linked reductases, C-terminal domain"/>
    <property type="match status" value="1"/>
</dbReference>
<proteinExistence type="predicted"/>
<comment type="caution">
    <text evidence="2">The sequence shown here is derived from an EMBL/GenBank/DDBJ whole genome shotgun (WGS) entry which is preliminary data.</text>
</comment>
<sequence length="425" mass="45016">MAPAECDVVVVGGGVVGTAIFRELSLRGYSAVLLEKNAHLASGASSGNSGIACTGYDAPRGSLEQRCIRRSIQLNAKVHADLGLPSNPSGSLVVAWTAEELIKLPAIVSLNHELGDTDVKIVDAKALYELEPDLAPGALGAVLVPGEIVVEPWLIPIAYAHHGLANGGRIFTKHCVASGSFSATTKCWRLVCTNGAQFDGRCVINCAGNFGDLVEAIHTPKRVAFEMQPRKGQFLVYGGSNAPQLNHVLQPVPSHRTKGIFMFKTLYGQIIVGPTAEDQLDREHPTTDAAVLASLKTFGERILPGLAATPIVGAYAGLRPATQFRDYQIAVDAAKCWITVAGIRSTGVTASLGIAEYVVSNLLPRVPDLTPKAHAPIAFRLPAVATMAQQMHASDNTLLQPGLQGPLRVDHAITRLGWLSLSARL</sequence>